<dbReference type="InterPro" id="IPR036383">
    <property type="entry name" value="TSP1_rpt_sf"/>
</dbReference>
<feature type="domain" description="Ig-like" evidence="4">
    <location>
        <begin position="166"/>
        <end position="256"/>
    </location>
</feature>
<dbReference type="AlphaFoldDB" id="A0A8B6GAA6"/>
<dbReference type="InterPro" id="IPR036179">
    <property type="entry name" value="Ig-like_dom_sf"/>
</dbReference>
<dbReference type="CDD" id="cd00096">
    <property type="entry name" value="Ig"/>
    <property type="match status" value="3"/>
</dbReference>
<reference evidence="5" key="1">
    <citation type="submission" date="2018-11" db="EMBL/GenBank/DDBJ databases">
        <authorList>
            <person name="Alioto T."/>
            <person name="Alioto T."/>
        </authorList>
    </citation>
    <scope>NUCLEOTIDE SEQUENCE</scope>
</reference>
<dbReference type="Pfam" id="PF07679">
    <property type="entry name" value="I-set"/>
    <property type="match status" value="1"/>
</dbReference>
<dbReference type="GO" id="GO:0007156">
    <property type="term" value="P:homophilic cell adhesion via plasma membrane adhesion molecules"/>
    <property type="evidence" value="ECO:0007669"/>
    <property type="project" value="TreeGrafter"/>
</dbReference>
<evidence type="ECO:0000256" key="2">
    <source>
        <dbReference type="ARBA" id="ARBA00023157"/>
    </source>
</evidence>
<comment type="caution">
    <text evidence="5">The sequence shown here is derived from an EMBL/GenBank/DDBJ whole genome shotgun (WGS) entry which is preliminary data.</text>
</comment>
<dbReference type="Pfam" id="PF00090">
    <property type="entry name" value="TSP_1"/>
    <property type="match status" value="3"/>
</dbReference>
<protein>
    <recommendedName>
        <fullName evidence="4">Ig-like domain-containing protein</fullName>
    </recommendedName>
</protein>
<dbReference type="PROSITE" id="PS50092">
    <property type="entry name" value="TSP1"/>
    <property type="match status" value="3"/>
</dbReference>
<dbReference type="PROSITE" id="PS50835">
    <property type="entry name" value="IG_LIKE"/>
    <property type="match status" value="4"/>
</dbReference>
<keyword evidence="3" id="KW-0812">Transmembrane</keyword>
<feature type="domain" description="Ig-like" evidence="4">
    <location>
        <begin position="275"/>
        <end position="350"/>
    </location>
</feature>
<dbReference type="InterPro" id="IPR003599">
    <property type="entry name" value="Ig_sub"/>
</dbReference>
<dbReference type="InterPro" id="IPR013098">
    <property type="entry name" value="Ig_I-set"/>
</dbReference>
<dbReference type="Pfam" id="PF13927">
    <property type="entry name" value="Ig_3"/>
    <property type="match status" value="3"/>
</dbReference>
<dbReference type="CDD" id="cd12087">
    <property type="entry name" value="TM_EGFR-like"/>
    <property type="match status" value="1"/>
</dbReference>
<dbReference type="InterPro" id="IPR050958">
    <property type="entry name" value="Cell_Adh-Cytoskel_Orgn"/>
</dbReference>
<dbReference type="PANTHER" id="PTHR45080:SF8">
    <property type="entry name" value="IG-LIKE DOMAIN-CONTAINING PROTEIN"/>
    <property type="match status" value="1"/>
</dbReference>
<evidence type="ECO:0000256" key="3">
    <source>
        <dbReference type="SAM" id="Phobius"/>
    </source>
</evidence>
<dbReference type="PANTHER" id="PTHR45080">
    <property type="entry name" value="CONTACTIN 5"/>
    <property type="match status" value="1"/>
</dbReference>
<feature type="domain" description="Ig-like" evidence="4">
    <location>
        <begin position="367"/>
        <end position="440"/>
    </location>
</feature>
<evidence type="ECO:0000256" key="1">
    <source>
        <dbReference type="ARBA" id="ARBA00022729"/>
    </source>
</evidence>
<dbReference type="SMART" id="SM00408">
    <property type="entry name" value="IGc2"/>
    <property type="match status" value="4"/>
</dbReference>
<keyword evidence="3" id="KW-1133">Transmembrane helix</keyword>
<evidence type="ECO:0000259" key="4">
    <source>
        <dbReference type="PROSITE" id="PS50835"/>
    </source>
</evidence>
<evidence type="ECO:0000313" key="5">
    <source>
        <dbReference type="EMBL" id="VDI61104.1"/>
    </source>
</evidence>
<organism evidence="5 6">
    <name type="scientific">Mytilus galloprovincialis</name>
    <name type="common">Mediterranean mussel</name>
    <dbReference type="NCBI Taxonomy" id="29158"/>
    <lineage>
        <taxon>Eukaryota</taxon>
        <taxon>Metazoa</taxon>
        <taxon>Spiralia</taxon>
        <taxon>Lophotrochozoa</taxon>
        <taxon>Mollusca</taxon>
        <taxon>Bivalvia</taxon>
        <taxon>Autobranchia</taxon>
        <taxon>Pteriomorphia</taxon>
        <taxon>Mytilida</taxon>
        <taxon>Mytiloidea</taxon>
        <taxon>Mytilidae</taxon>
        <taxon>Mytilinae</taxon>
        <taxon>Mytilus</taxon>
    </lineage>
</organism>
<dbReference type="SMART" id="SM00209">
    <property type="entry name" value="TSP1"/>
    <property type="match status" value="2"/>
</dbReference>
<keyword evidence="2" id="KW-1015">Disulfide bond</keyword>
<dbReference type="InterPro" id="IPR000884">
    <property type="entry name" value="TSP1_rpt"/>
</dbReference>
<dbReference type="SMART" id="SM00409">
    <property type="entry name" value="IG"/>
    <property type="match status" value="4"/>
</dbReference>
<dbReference type="SUPFAM" id="SSF82895">
    <property type="entry name" value="TSP-1 type 1 repeat"/>
    <property type="match status" value="2"/>
</dbReference>
<keyword evidence="6" id="KW-1185">Reference proteome</keyword>
<feature type="transmembrane region" description="Helical" evidence="3">
    <location>
        <begin position="547"/>
        <end position="573"/>
    </location>
</feature>
<dbReference type="InterPro" id="IPR013783">
    <property type="entry name" value="Ig-like_fold"/>
</dbReference>
<dbReference type="EMBL" id="UYJE01008108">
    <property type="protein sequence ID" value="VDI61104.1"/>
    <property type="molecule type" value="Genomic_DNA"/>
</dbReference>
<proteinExistence type="predicted"/>
<gene>
    <name evidence="5" type="ORF">MGAL_10B010251</name>
</gene>
<keyword evidence="3" id="KW-0472">Membrane</keyword>
<dbReference type="GO" id="GO:0005886">
    <property type="term" value="C:plasma membrane"/>
    <property type="evidence" value="ECO:0007669"/>
    <property type="project" value="TreeGrafter"/>
</dbReference>
<evidence type="ECO:0000313" key="6">
    <source>
        <dbReference type="Proteomes" id="UP000596742"/>
    </source>
</evidence>
<dbReference type="Gene3D" id="2.60.40.10">
    <property type="entry name" value="Immunoglobulins"/>
    <property type="match status" value="4"/>
</dbReference>
<accession>A0A8B6GAA6</accession>
<dbReference type="InterPro" id="IPR003598">
    <property type="entry name" value="Ig_sub2"/>
</dbReference>
<dbReference type="InterPro" id="IPR007110">
    <property type="entry name" value="Ig-like_dom"/>
</dbReference>
<dbReference type="OrthoDB" id="6273859at2759"/>
<dbReference type="Proteomes" id="UP000596742">
    <property type="component" value="Unassembled WGS sequence"/>
</dbReference>
<dbReference type="FunFam" id="2.20.100.10:FF:000001">
    <property type="entry name" value="semaphorin-5A isoform X1"/>
    <property type="match status" value="1"/>
</dbReference>
<dbReference type="SUPFAM" id="SSF48726">
    <property type="entry name" value="Immunoglobulin"/>
    <property type="match status" value="4"/>
</dbReference>
<dbReference type="Gene3D" id="2.20.100.10">
    <property type="entry name" value="Thrombospondin type-1 (TSP1) repeat"/>
    <property type="match status" value="3"/>
</dbReference>
<feature type="domain" description="Ig-like" evidence="4">
    <location>
        <begin position="447"/>
        <end position="536"/>
    </location>
</feature>
<keyword evidence="1" id="KW-0732">Signal</keyword>
<name>A0A8B6GAA6_MYTGA</name>
<sequence length="653" mass="72192">MKYRSRLCNNPSPNAGGLDCYGVSRENSSCSSNVCPGIIRMPMNGNWGGWNGWTRCSKTCGGGRKYRSRLCNNLSPNAGGLDCNGVSRENSSCSSNVCPGIIRMPKWTNWNLWDSCTVDCGFGKRSRNRVCQHCVQGNCNAVDNKQCRGNSDEIKTCSVISCTGAPQVTILRQSHFVQIGTTVTFVCNIQSNPPISELWWTDNQAQVITDKLRYNGGHIHNHNLSIISVTDSDSGVYTCNANNTEGTSKATTTLITGNITQTTILKDLYVAIDKQDITLECLIKTDISNNVLYWLKNGKDLRPYLSSKYSGGNLSEQSLTLMNVDNNDAGNYTCKLENDFGSSEDAVELKLLSVHVYNPVHRNMRANDTITLQCVITGGNSVAWRRNNQTIDTASNVRYSGGTVNTPSLTITNVTRYHSGNYTCETSYDLVKVTSKKAIQLFVKDIPLVYQSSANLQVFTGHPIQLTCVHKSYPVISDVFWIKDGEKLNVSVSKYNGSTINEPSLTIVNTDQFDAGTYVCAVVNDIGTGYSNKILLIIKDLDETRDALVPIIGGGVGALVVIVLLVAIICIVFRRRRESHLKRQIVTTNYKTGAEAVQFRLDIDEDEVSPSILTNPNPPKDDHISIKVPDLKEYIFKKQQNNKLEDEYKVRGI</sequence>